<dbReference type="InterPro" id="IPR007712">
    <property type="entry name" value="RelE/ParE_toxin"/>
</dbReference>
<evidence type="ECO:0000256" key="1">
    <source>
        <dbReference type="ARBA" id="ARBA00022649"/>
    </source>
</evidence>
<proteinExistence type="predicted"/>
<protein>
    <recommendedName>
        <fullName evidence="4">Type II toxin-antitoxin system RelE/ParE family toxin</fullName>
    </recommendedName>
</protein>
<dbReference type="AlphaFoldDB" id="A0A1A9LEZ9"/>
<accession>A0A1A9LEZ9</accession>
<organism evidence="2 3">
    <name type="scientific">Aequorivita soesokkakensis</name>
    <dbReference type="NCBI Taxonomy" id="1385699"/>
    <lineage>
        <taxon>Bacteria</taxon>
        <taxon>Pseudomonadati</taxon>
        <taxon>Bacteroidota</taxon>
        <taxon>Flavobacteriia</taxon>
        <taxon>Flavobacteriales</taxon>
        <taxon>Flavobacteriaceae</taxon>
        <taxon>Aequorivita</taxon>
    </lineage>
</organism>
<gene>
    <name evidence="2" type="ORF">A7A78_11565</name>
</gene>
<keyword evidence="1" id="KW-1277">Toxin-antitoxin system</keyword>
<dbReference type="EMBL" id="LXIE01000011">
    <property type="protein sequence ID" value="OAD91667.1"/>
    <property type="molecule type" value="Genomic_DNA"/>
</dbReference>
<keyword evidence="3" id="KW-1185">Reference proteome</keyword>
<comment type="caution">
    <text evidence="2">The sequence shown here is derived from an EMBL/GenBank/DDBJ whole genome shotgun (WGS) entry which is preliminary data.</text>
</comment>
<dbReference type="RefSeq" id="WP_068761515.1">
    <property type="nucleotide sequence ID" value="NZ_LXIE01000011.1"/>
</dbReference>
<dbReference type="Gene3D" id="3.30.2310.20">
    <property type="entry name" value="RelE-like"/>
    <property type="match status" value="1"/>
</dbReference>
<name>A0A1A9LEZ9_9FLAO</name>
<reference evidence="2 3" key="1">
    <citation type="submission" date="2016-05" db="EMBL/GenBank/DDBJ databases">
        <title>Genome sequencing of Vitellibacter soesokkakensis RSSK-12.</title>
        <authorList>
            <person name="Thevarajoo S."/>
            <person name="Selvaratnam C."/>
            <person name="Goh K.M."/>
            <person name="Chan K.-G."/>
            <person name="Chong C.S."/>
        </authorList>
    </citation>
    <scope>NUCLEOTIDE SEQUENCE [LARGE SCALE GENOMIC DNA]</scope>
    <source>
        <strain evidence="2 3">RSSK-12</strain>
    </source>
</reference>
<dbReference type="Pfam" id="PF05016">
    <property type="entry name" value="ParE_toxin"/>
    <property type="match status" value="1"/>
</dbReference>
<evidence type="ECO:0000313" key="2">
    <source>
        <dbReference type="EMBL" id="OAD91667.1"/>
    </source>
</evidence>
<dbReference type="STRING" id="1385699.A7A78_11565"/>
<dbReference type="Proteomes" id="UP000077552">
    <property type="component" value="Unassembled WGS sequence"/>
</dbReference>
<dbReference type="InterPro" id="IPR035093">
    <property type="entry name" value="RelE/ParE_toxin_dom_sf"/>
</dbReference>
<evidence type="ECO:0008006" key="4">
    <source>
        <dbReference type="Google" id="ProtNLM"/>
    </source>
</evidence>
<evidence type="ECO:0000313" key="3">
    <source>
        <dbReference type="Proteomes" id="UP000077552"/>
    </source>
</evidence>
<sequence length="89" mass="10722">MDFNLEFSREADIEFNTIDCFFCAIGVGARFHKDFHLQMMRIQSNPFQFQVRYGDIRIVHLKDFKYSIHYNVVNETITVLRILNQHQSY</sequence>